<protein>
    <submittedName>
        <fullName evidence="1">Uncharacterized protein</fullName>
    </submittedName>
</protein>
<accession>A0A843WGM9</accession>
<dbReference type="EMBL" id="NMUH01004393">
    <property type="protein sequence ID" value="MQM09492.1"/>
    <property type="molecule type" value="Genomic_DNA"/>
</dbReference>
<organism evidence="1 2">
    <name type="scientific">Colocasia esculenta</name>
    <name type="common">Wild taro</name>
    <name type="synonym">Arum esculentum</name>
    <dbReference type="NCBI Taxonomy" id="4460"/>
    <lineage>
        <taxon>Eukaryota</taxon>
        <taxon>Viridiplantae</taxon>
        <taxon>Streptophyta</taxon>
        <taxon>Embryophyta</taxon>
        <taxon>Tracheophyta</taxon>
        <taxon>Spermatophyta</taxon>
        <taxon>Magnoliopsida</taxon>
        <taxon>Liliopsida</taxon>
        <taxon>Araceae</taxon>
        <taxon>Aroideae</taxon>
        <taxon>Colocasieae</taxon>
        <taxon>Colocasia</taxon>
    </lineage>
</organism>
<reference evidence="1" key="1">
    <citation type="submission" date="2017-07" db="EMBL/GenBank/DDBJ databases">
        <title>Taro Niue Genome Assembly and Annotation.</title>
        <authorList>
            <person name="Atibalentja N."/>
            <person name="Keating K."/>
            <person name="Fields C.J."/>
        </authorList>
    </citation>
    <scope>NUCLEOTIDE SEQUENCE</scope>
    <source>
        <strain evidence="1">Niue_2</strain>
        <tissue evidence="1">Leaf</tissue>
    </source>
</reference>
<name>A0A843WGM9_COLES</name>
<comment type="caution">
    <text evidence="1">The sequence shown here is derived from an EMBL/GenBank/DDBJ whole genome shotgun (WGS) entry which is preliminary data.</text>
</comment>
<keyword evidence="2" id="KW-1185">Reference proteome</keyword>
<evidence type="ECO:0000313" key="2">
    <source>
        <dbReference type="Proteomes" id="UP000652761"/>
    </source>
</evidence>
<dbReference type="Proteomes" id="UP000652761">
    <property type="component" value="Unassembled WGS sequence"/>
</dbReference>
<proteinExistence type="predicted"/>
<sequence length="68" mass="7274">YEAERGLGKKAPVGAISTSSGALASLHKQELDGKLAAVKILSWRQYRVPLTMVGGNPLAAKFFSKLNM</sequence>
<feature type="non-terminal residue" evidence="1">
    <location>
        <position position="1"/>
    </location>
</feature>
<evidence type="ECO:0000313" key="1">
    <source>
        <dbReference type="EMBL" id="MQM09492.1"/>
    </source>
</evidence>
<dbReference type="AlphaFoldDB" id="A0A843WGM9"/>
<gene>
    <name evidence="1" type="ORF">Taro_042368</name>
</gene>